<keyword evidence="3" id="KW-1185">Reference proteome</keyword>
<dbReference type="Proteomes" id="UP000315440">
    <property type="component" value="Unassembled WGS sequence"/>
</dbReference>
<organism evidence="2 3">
    <name type="scientific">Pseudobythopirellula maris</name>
    <dbReference type="NCBI Taxonomy" id="2527991"/>
    <lineage>
        <taxon>Bacteria</taxon>
        <taxon>Pseudomonadati</taxon>
        <taxon>Planctomycetota</taxon>
        <taxon>Planctomycetia</taxon>
        <taxon>Pirellulales</taxon>
        <taxon>Lacipirellulaceae</taxon>
        <taxon>Pseudobythopirellula</taxon>
    </lineage>
</organism>
<evidence type="ECO:0000256" key="1">
    <source>
        <dbReference type="SAM" id="MobiDB-lite"/>
    </source>
</evidence>
<dbReference type="EMBL" id="SJPQ01000003">
    <property type="protein sequence ID" value="TWT87381.1"/>
    <property type="molecule type" value="Genomic_DNA"/>
</dbReference>
<reference evidence="2 3" key="1">
    <citation type="submission" date="2019-02" db="EMBL/GenBank/DDBJ databases">
        <title>Deep-cultivation of Planctomycetes and their phenomic and genomic characterization uncovers novel biology.</title>
        <authorList>
            <person name="Wiegand S."/>
            <person name="Jogler M."/>
            <person name="Boedeker C."/>
            <person name="Pinto D."/>
            <person name="Vollmers J."/>
            <person name="Rivas-Marin E."/>
            <person name="Kohn T."/>
            <person name="Peeters S.H."/>
            <person name="Heuer A."/>
            <person name="Rast P."/>
            <person name="Oberbeckmann S."/>
            <person name="Bunk B."/>
            <person name="Jeske O."/>
            <person name="Meyerdierks A."/>
            <person name="Storesund J.E."/>
            <person name="Kallscheuer N."/>
            <person name="Luecker S."/>
            <person name="Lage O.M."/>
            <person name="Pohl T."/>
            <person name="Merkel B.J."/>
            <person name="Hornburger P."/>
            <person name="Mueller R.-W."/>
            <person name="Bruemmer F."/>
            <person name="Labrenz M."/>
            <person name="Spormann A.M."/>
            <person name="Op Den Camp H."/>
            <person name="Overmann J."/>
            <person name="Amann R."/>
            <person name="Jetten M.S.M."/>
            <person name="Mascher T."/>
            <person name="Medema M.H."/>
            <person name="Devos D.P."/>
            <person name="Kaster A.-K."/>
            <person name="Ovreas L."/>
            <person name="Rohde M."/>
            <person name="Galperin M.Y."/>
            <person name="Jogler C."/>
        </authorList>
    </citation>
    <scope>NUCLEOTIDE SEQUENCE [LARGE SCALE GENOMIC DNA]</scope>
    <source>
        <strain evidence="2 3">Mal64</strain>
    </source>
</reference>
<evidence type="ECO:0000313" key="3">
    <source>
        <dbReference type="Proteomes" id="UP000315440"/>
    </source>
</evidence>
<dbReference type="OrthoDB" id="292895at2"/>
<protein>
    <submittedName>
        <fullName evidence="2">Uncharacterized protein</fullName>
    </submittedName>
</protein>
<name>A0A5C5ZKQ6_9BACT</name>
<evidence type="ECO:0000313" key="2">
    <source>
        <dbReference type="EMBL" id="TWT87381.1"/>
    </source>
</evidence>
<feature type="region of interest" description="Disordered" evidence="1">
    <location>
        <begin position="47"/>
        <end position="93"/>
    </location>
</feature>
<proteinExistence type="predicted"/>
<comment type="caution">
    <text evidence="2">The sequence shown here is derived from an EMBL/GenBank/DDBJ whole genome shotgun (WGS) entry which is preliminary data.</text>
</comment>
<dbReference type="AlphaFoldDB" id="A0A5C5ZKQ6"/>
<feature type="compositionally biased region" description="Basic and acidic residues" evidence="1">
    <location>
        <begin position="47"/>
        <end position="60"/>
    </location>
</feature>
<sequence length="128" mass="13956">MGIQVHCPHGHVFKVKNKYAGKKGLCPRCEGQVVVQVPDVMHSNEAERALKQARADEIRAHHPVRAGGSKPVGSDSSVFDDHPHEDASSSGSLLSSSVIRHNRRCECGASAPMWFAKCPGCGKFFEHR</sequence>
<gene>
    <name evidence="2" type="ORF">Mal64_29200</name>
</gene>
<accession>A0A5C5ZKQ6</accession>
<dbReference type="RefSeq" id="WP_146401464.1">
    <property type="nucleotide sequence ID" value="NZ_SJPQ01000003.1"/>
</dbReference>